<evidence type="ECO:0000256" key="3">
    <source>
        <dbReference type="ARBA" id="ARBA00012780"/>
    </source>
</evidence>
<evidence type="ECO:0000259" key="11">
    <source>
        <dbReference type="Pfam" id="PF03639"/>
    </source>
</evidence>
<feature type="chain" id="PRO_5004570564" description="glucan endo-1,3-beta-D-glucosidase" evidence="10">
    <location>
        <begin position="17"/>
        <end position="749"/>
    </location>
</feature>
<evidence type="ECO:0000256" key="4">
    <source>
        <dbReference type="ARBA" id="ARBA00022801"/>
    </source>
</evidence>
<dbReference type="Gene3D" id="1.20.5.420">
    <property type="entry name" value="Immunoglobulin FC, subunit C"/>
    <property type="match status" value="1"/>
</dbReference>
<evidence type="ECO:0000256" key="9">
    <source>
        <dbReference type="SAM" id="MobiDB-lite"/>
    </source>
</evidence>
<keyword evidence="10" id="KW-0732">Signal</keyword>
<keyword evidence="5" id="KW-0119">Carbohydrate metabolism</keyword>
<evidence type="ECO:0000313" key="14">
    <source>
        <dbReference type="Proteomes" id="UP000030762"/>
    </source>
</evidence>
<name>T0QTX9_SAPDV</name>
<dbReference type="eggNOG" id="KOG2254">
    <property type="taxonomic scope" value="Eukaryota"/>
</dbReference>
<organism evidence="13 14">
    <name type="scientific">Saprolegnia diclina (strain VS20)</name>
    <dbReference type="NCBI Taxonomy" id="1156394"/>
    <lineage>
        <taxon>Eukaryota</taxon>
        <taxon>Sar</taxon>
        <taxon>Stramenopiles</taxon>
        <taxon>Oomycota</taxon>
        <taxon>Saprolegniomycetes</taxon>
        <taxon>Saprolegniales</taxon>
        <taxon>Saprolegniaceae</taxon>
        <taxon>Saprolegnia</taxon>
    </lineage>
</organism>
<dbReference type="Pfam" id="PF03639">
    <property type="entry name" value="Glyco_hydro_81"/>
    <property type="match status" value="1"/>
</dbReference>
<evidence type="ECO:0000256" key="8">
    <source>
        <dbReference type="ARBA" id="ARBA00023326"/>
    </source>
</evidence>
<accession>T0QTX9</accession>
<keyword evidence="4" id="KW-0378">Hydrolase</keyword>
<keyword evidence="8" id="KW-0624">Polysaccharide degradation</keyword>
<keyword evidence="7" id="KW-0961">Cell wall biogenesis/degradation</keyword>
<evidence type="ECO:0000259" key="12">
    <source>
        <dbReference type="Pfam" id="PF17652"/>
    </source>
</evidence>
<protein>
    <recommendedName>
        <fullName evidence="3">glucan endo-1,3-beta-D-glucosidase</fullName>
        <ecNumber evidence="3">3.2.1.39</ecNumber>
    </recommendedName>
</protein>
<dbReference type="PANTHER" id="PTHR31983">
    <property type="entry name" value="ENDO-1,3(4)-BETA-GLUCANASE 1"/>
    <property type="match status" value="1"/>
</dbReference>
<dbReference type="VEuPathDB" id="FungiDB:SDRG_01597"/>
<dbReference type="Pfam" id="PF17652">
    <property type="entry name" value="Glyco_hydro81C"/>
    <property type="match status" value="1"/>
</dbReference>
<comment type="similarity">
    <text evidence="2">Belongs to the glycosyl hydrolase 81 family.</text>
</comment>
<evidence type="ECO:0000256" key="2">
    <source>
        <dbReference type="ARBA" id="ARBA00010730"/>
    </source>
</evidence>
<sequence length="749" mass="80762">MVFFVALAALLAPLLAAHHPTHGSGGLGHPVSIDMPKGDNSSSSSSSSSGPVPVAANGSDSLASMYRTSTDQSWLAPPRNLHASIKDIPIPTNRWWGNLISAGKDNAELRAWANPYAVAMHRDAIGVSYPPSSRVFGGSSGNGKAPRYYLHGIGNDLFVSATELNSSGATPFQIRKWDDLGVTVTASAGGKSVDSSFVSGMAYVSAKYNGLTPRITTTHGITRVNGQAASTGASIPSASKLALTMDNGMVWVLYASSPLSWSLTSSTELTATAPATGTTVRLALAAKGSDGSDYDAYADCIVHGGSVTTSTTSYTFKWATEGACAKGLLHFGLQHHIDTLSPSSATRLTASGLALESTTRGKLFALVTKESWRFDEKNLVPASFFPRQSPNKARVASGNILKALQADVESPWTLAIGGSYYFNGKAAQKYASLCLIASDKAVVGDDTALLRSCQKKLETVLAPFIDNTWTYPLVYDSVYKGIVSSEGFVKKDLNADFGNTMYNDHHYHYGYWIATAAIVNKVHPSWSRLSDLNARAATLVRDVANADSCDKAFPTFRMFDWYKGHSYSHGVTALADGKDQESSSEDINFHYGMALFGSVTKNSAMARLGQLLLTLNARVVKTYFLMDSGNIVQPIEMRANKVLGIFFDNKADYATWFSAEKYCIHGIQMIPTTPVTEYVRTKKFVQEEWDEVLAPLPLIAKKQVDNAWASLLYLNYASVNPDVALDMLQKVPMDDGLTRAWALYLASAM</sequence>
<evidence type="ECO:0000313" key="13">
    <source>
        <dbReference type="EMBL" id="EQC41639.1"/>
    </source>
</evidence>
<dbReference type="InterPro" id="IPR040720">
    <property type="entry name" value="GH81_C"/>
</dbReference>
<dbReference type="Proteomes" id="UP000030762">
    <property type="component" value="Unassembled WGS sequence"/>
</dbReference>
<dbReference type="GO" id="GO:0000272">
    <property type="term" value="P:polysaccharide catabolic process"/>
    <property type="evidence" value="ECO:0007669"/>
    <property type="project" value="UniProtKB-KW"/>
</dbReference>
<dbReference type="InParanoid" id="T0QTX9"/>
<feature type="region of interest" description="Disordered" evidence="9">
    <location>
        <begin position="26"/>
        <end position="54"/>
    </location>
</feature>
<gene>
    <name evidence="13" type="ORF">SDRG_01597</name>
</gene>
<dbReference type="OMA" id="YIQMIHA"/>
<evidence type="ECO:0000256" key="1">
    <source>
        <dbReference type="ARBA" id="ARBA00000382"/>
    </source>
</evidence>
<evidence type="ECO:0000256" key="5">
    <source>
        <dbReference type="ARBA" id="ARBA00023277"/>
    </source>
</evidence>
<dbReference type="OrthoDB" id="66784at2759"/>
<keyword evidence="14" id="KW-1185">Reference proteome</keyword>
<evidence type="ECO:0000256" key="10">
    <source>
        <dbReference type="SAM" id="SignalP"/>
    </source>
</evidence>
<reference evidence="13 14" key="1">
    <citation type="submission" date="2012-04" db="EMBL/GenBank/DDBJ databases">
        <title>The Genome Sequence of Saprolegnia declina VS20.</title>
        <authorList>
            <consortium name="The Broad Institute Genome Sequencing Platform"/>
            <person name="Russ C."/>
            <person name="Nusbaum C."/>
            <person name="Tyler B."/>
            <person name="van West P."/>
            <person name="Dieguez-Uribeondo J."/>
            <person name="de Bruijn I."/>
            <person name="Tripathy S."/>
            <person name="Jiang R."/>
            <person name="Young S.K."/>
            <person name="Zeng Q."/>
            <person name="Gargeya S."/>
            <person name="Fitzgerald M."/>
            <person name="Haas B."/>
            <person name="Abouelleil A."/>
            <person name="Alvarado L."/>
            <person name="Arachchi H.M."/>
            <person name="Berlin A."/>
            <person name="Chapman S.B."/>
            <person name="Goldberg J."/>
            <person name="Griggs A."/>
            <person name="Gujja S."/>
            <person name="Hansen M."/>
            <person name="Howarth C."/>
            <person name="Imamovic A."/>
            <person name="Larimer J."/>
            <person name="McCowen C."/>
            <person name="Montmayeur A."/>
            <person name="Murphy C."/>
            <person name="Neiman D."/>
            <person name="Pearson M."/>
            <person name="Priest M."/>
            <person name="Roberts A."/>
            <person name="Saif S."/>
            <person name="Shea T."/>
            <person name="Sisk P."/>
            <person name="Sykes S."/>
            <person name="Wortman J."/>
            <person name="Nusbaum C."/>
            <person name="Birren B."/>
        </authorList>
    </citation>
    <scope>NUCLEOTIDE SEQUENCE [LARGE SCALE GENOMIC DNA]</scope>
    <source>
        <strain evidence="13 14">VS20</strain>
    </source>
</reference>
<proteinExistence type="inferred from homology"/>
<dbReference type="GO" id="GO:0042973">
    <property type="term" value="F:glucan endo-1,3-beta-D-glucosidase activity"/>
    <property type="evidence" value="ECO:0007669"/>
    <property type="project" value="UniProtKB-EC"/>
</dbReference>
<dbReference type="PANTHER" id="PTHR31983:SF0">
    <property type="entry name" value="GLUCAN ENDO-1,3-BETA-D-GLUCOSIDASE 2"/>
    <property type="match status" value="1"/>
</dbReference>
<dbReference type="GO" id="GO:0071555">
    <property type="term" value="P:cell wall organization"/>
    <property type="evidence" value="ECO:0007669"/>
    <property type="project" value="UniProtKB-KW"/>
</dbReference>
<dbReference type="EC" id="3.2.1.39" evidence="3"/>
<dbReference type="STRING" id="1156394.T0QTX9"/>
<evidence type="ECO:0000256" key="6">
    <source>
        <dbReference type="ARBA" id="ARBA00023295"/>
    </source>
</evidence>
<dbReference type="EMBL" id="JH767134">
    <property type="protein sequence ID" value="EQC41639.1"/>
    <property type="molecule type" value="Genomic_DNA"/>
</dbReference>
<dbReference type="Gene3D" id="2.70.98.30">
    <property type="entry name" value="Golgi alpha-mannosidase II, domain 4"/>
    <property type="match status" value="1"/>
</dbReference>
<dbReference type="AlphaFoldDB" id="T0QTX9"/>
<feature type="signal peptide" evidence="10">
    <location>
        <begin position="1"/>
        <end position="16"/>
    </location>
</feature>
<keyword evidence="6" id="KW-0326">Glycosidase</keyword>
<dbReference type="InterPro" id="IPR005200">
    <property type="entry name" value="Endo-beta-glucanase"/>
</dbReference>
<dbReference type="GeneID" id="19942324"/>
<dbReference type="Gene3D" id="1.10.287.1170">
    <property type="entry name" value="glycoside hydrolase family 81 endo-[beta] glucanase"/>
    <property type="match status" value="1"/>
</dbReference>
<evidence type="ECO:0000256" key="7">
    <source>
        <dbReference type="ARBA" id="ARBA00023316"/>
    </source>
</evidence>
<comment type="catalytic activity">
    <reaction evidence="1">
        <text>Hydrolysis of (1-&gt;3)-beta-D-glucosidic linkages in (1-&gt;3)-beta-D-glucans.</text>
        <dbReference type="EC" id="3.2.1.39"/>
    </reaction>
</comment>
<dbReference type="InterPro" id="IPR040451">
    <property type="entry name" value="GH81_N"/>
</dbReference>
<dbReference type="PROSITE" id="PS52008">
    <property type="entry name" value="GH81"/>
    <property type="match status" value="1"/>
</dbReference>
<dbReference type="RefSeq" id="XP_008605353.1">
    <property type="nucleotide sequence ID" value="XM_008607131.1"/>
</dbReference>
<feature type="domain" description="Glycosyl hydrolase family 81 N-terminal" evidence="11">
    <location>
        <begin position="83"/>
        <end position="386"/>
    </location>
</feature>
<dbReference type="GO" id="GO:0052861">
    <property type="term" value="F:endo-1,3(4)-beta-glucanase activity"/>
    <property type="evidence" value="ECO:0007669"/>
    <property type="project" value="InterPro"/>
</dbReference>
<feature type="domain" description="Glycosyl hydrolase family 81 C-terminal" evidence="12">
    <location>
        <begin position="399"/>
        <end position="743"/>
    </location>
</feature>